<name>A0A6A3ZTB0_9STRA</name>
<comment type="caution">
    <text evidence="1">The sequence shown here is derived from an EMBL/GenBank/DDBJ whole genome shotgun (WGS) entry which is preliminary data.</text>
</comment>
<proteinExistence type="predicted"/>
<protein>
    <submittedName>
        <fullName evidence="1">Uncharacterized protein</fullName>
    </submittedName>
</protein>
<evidence type="ECO:0000313" key="2">
    <source>
        <dbReference type="Proteomes" id="UP000440367"/>
    </source>
</evidence>
<sequence length="39" mass="4326">MLSEETKLLLVLSGETKLLLEPFVQGETNSVSLMQCETN</sequence>
<dbReference type="AlphaFoldDB" id="A0A6A3ZTB0"/>
<gene>
    <name evidence="1" type="ORF">PF002_g9731</name>
</gene>
<evidence type="ECO:0000313" key="1">
    <source>
        <dbReference type="EMBL" id="KAE9240518.1"/>
    </source>
</evidence>
<organism evidence="1 2">
    <name type="scientific">Phytophthora fragariae</name>
    <dbReference type="NCBI Taxonomy" id="53985"/>
    <lineage>
        <taxon>Eukaryota</taxon>
        <taxon>Sar</taxon>
        <taxon>Stramenopiles</taxon>
        <taxon>Oomycota</taxon>
        <taxon>Peronosporomycetes</taxon>
        <taxon>Peronosporales</taxon>
        <taxon>Peronosporaceae</taxon>
        <taxon>Phytophthora</taxon>
    </lineage>
</organism>
<dbReference type="Proteomes" id="UP000440367">
    <property type="component" value="Unassembled WGS sequence"/>
</dbReference>
<dbReference type="EMBL" id="QXGD01000408">
    <property type="protein sequence ID" value="KAE9240518.1"/>
    <property type="molecule type" value="Genomic_DNA"/>
</dbReference>
<reference evidence="1 2" key="1">
    <citation type="submission" date="2018-08" db="EMBL/GenBank/DDBJ databases">
        <title>Genomic investigation of the strawberry pathogen Phytophthora fragariae indicates pathogenicity is determined by transcriptional variation in three key races.</title>
        <authorList>
            <person name="Adams T.M."/>
            <person name="Armitage A.D."/>
            <person name="Sobczyk M.K."/>
            <person name="Bates H.J."/>
            <person name="Dunwell J.M."/>
            <person name="Nellist C.F."/>
            <person name="Harrison R.J."/>
        </authorList>
    </citation>
    <scope>NUCLEOTIDE SEQUENCE [LARGE SCALE GENOMIC DNA]</scope>
    <source>
        <strain evidence="1 2">BC-1</strain>
    </source>
</reference>
<accession>A0A6A3ZTB0</accession>